<comment type="subcellular location">
    <subcellularLocation>
        <location evidence="10">Cell inner membrane</location>
        <topology evidence="10">Multi-pass membrane protein</topology>
    </subcellularLocation>
    <subcellularLocation>
        <location evidence="1">Cell membrane</location>
        <topology evidence="1">Multi-pass membrane protein</topology>
    </subcellularLocation>
</comment>
<keyword evidence="2 10" id="KW-0813">Transport</keyword>
<evidence type="ECO:0000256" key="10">
    <source>
        <dbReference type="PIRNR" id="PIRNR006247"/>
    </source>
</evidence>
<feature type="transmembrane region" description="Helical" evidence="12">
    <location>
        <begin position="139"/>
        <end position="159"/>
    </location>
</feature>
<feature type="binding site" evidence="11">
    <location>
        <position position="321"/>
    </location>
    <ligand>
        <name>K(+)</name>
        <dbReference type="ChEBI" id="CHEBI:29103"/>
    </ligand>
</feature>
<feature type="transmembrane region" description="Helical" evidence="12">
    <location>
        <begin position="331"/>
        <end position="351"/>
    </location>
</feature>
<feature type="binding site" evidence="11">
    <location>
        <position position="437"/>
    </location>
    <ligand>
        <name>K(+)</name>
        <dbReference type="ChEBI" id="CHEBI:29103"/>
    </ligand>
</feature>
<feature type="transmembrane region" description="Helical" evidence="12">
    <location>
        <begin position="363"/>
        <end position="383"/>
    </location>
</feature>
<feature type="transmembrane region" description="Helical" evidence="12">
    <location>
        <begin position="244"/>
        <end position="265"/>
    </location>
</feature>
<keyword evidence="5 12" id="KW-0812">Transmembrane</keyword>
<proteinExistence type="inferred from homology"/>
<comment type="caution">
    <text evidence="13">The sequence shown here is derived from an EMBL/GenBank/DDBJ whole genome shotgun (WGS) entry which is preliminary data.</text>
</comment>
<dbReference type="GO" id="GO:0046872">
    <property type="term" value="F:metal ion binding"/>
    <property type="evidence" value="ECO:0007669"/>
    <property type="project" value="UniProtKB-KW"/>
</dbReference>
<feature type="transmembrane region" description="Helical" evidence="12">
    <location>
        <begin position="395"/>
        <end position="417"/>
    </location>
</feature>
<keyword evidence="10" id="KW-0997">Cell inner membrane</keyword>
<dbReference type="PIRSF" id="PIRSF006247">
    <property type="entry name" value="TrkH"/>
    <property type="match status" value="1"/>
</dbReference>
<keyword evidence="8 10" id="KW-0406">Ion transport</keyword>
<dbReference type="AlphaFoldDB" id="A0AAP3UXV5"/>
<evidence type="ECO:0000256" key="1">
    <source>
        <dbReference type="ARBA" id="ARBA00004651"/>
    </source>
</evidence>
<dbReference type="PANTHER" id="PTHR32024:SF3">
    <property type="entry name" value="TRK SYSTEM POTASSIUM UPTAKE PROTEIN"/>
    <property type="match status" value="1"/>
</dbReference>
<evidence type="ECO:0000256" key="6">
    <source>
        <dbReference type="ARBA" id="ARBA00022958"/>
    </source>
</evidence>
<feature type="transmembrane region" description="Helical" evidence="12">
    <location>
        <begin position="190"/>
        <end position="212"/>
    </location>
</feature>
<feature type="transmembrane region" description="Helical" evidence="12">
    <location>
        <begin position="43"/>
        <end position="64"/>
    </location>
</feature>
<dbReference type="InterPro" id="IPR003445">
    <property type="entry name" value="Cat_transpt"/>
</dbReference>
<feature type="transmembrane region" description="Helical" evidence="12">
    <location>
        <begin position="12"/>
        <end position="31"/>
    </location>
</feature>
<dbReference type="GO" id="GO:0015379">
    <property type="term" value="F:potassium:chloride symporter activity"/>
    <property type="evidence" value="ECO:0007669"/>
    <property type="project" value="InterPro"/>
</dbReference>
<sequence length="488" mass="52657">MAVPSREARFTTVLIAIGWLLIVLALSMLLPMTADLFDDHPNWWGFLGSSAISLFVGVLLLLSCRREAGPVDVRTAFLLTTLTWVAVTVFASLPFQLGTVGLRPADAIFETVSGLTTTGSTVMSGLEEMPRGILLWRSILQLQGGIGIILVALIMLPFLRVGGMQLFRRESSDRSEKLLPHTGSIVSRLLTVYLGMAVLCVLALRACGFSLFDAVNHSFTGVSTGGFGTRDSSIGAFENPAAEWVLICFMFLGALPFMRYVAVLQGRPDMLWRDTQIRLFATICVCASLGLAFWLVAAHERAPLDALRAATFNTVAVITGTGFASEDYQLWGAPAIAVFLALMIMGGCTGSTTGGIKMFRFEILWTASTLYVQSLILPSRVARPHYGGRPIDNEIIFAVLSFVFFFIGMWGVFTVLLAALGLDLVTAISGAATAIANVGPGLGGIIGPSGNFSPLSDPVKWVLSLAMLMGRLEFFTVIALLHPAFWRR</sequence>
<dbReference type="RefSeq" id="WP_327787369.1">
    <property type="nucleotide sequence ID" value="NZ_JARGEQ010000006.1"/>
</dbReference>
<evidence type="ECO:0000256" key="7">
    <source>
        <dbReference type="ARBA" id="ARBA00022989"/>
    </source>
</evidence>
<dbReference type="PANTHER" id="PTHR32024">
    <property type="entry name" value="TRK SYSTEM POTASSIUM UPTAKE PROTEIN TRKG-RELATED"/>
    <property type="match status" value="1"/>
</dbReference>
<feature type="transmembrane region" description="Helical" evidence="12">
    <location>
        <begin position="76"/>
        <end position="95"/>
    </location>
</feature>
<keyword evidence="11" id="KW-0479">Metal-binding</keyword>
<evidence type="ECO:0000313" key="13">
    <source>
        <dbReference type="EMBL" id="MDF1584961.1"/>
    </source>
</evidence>
<dbReference type="GO" id="GO:0005886">
    <property type="term" value="C:plasma membrane"/>
    <property type="evidence" value="ECO:0007669"/>
    <property type="project" value="UniProtKB-SubCell"/>
</dbReference>
<keyword evidence="14" id="KW-1185">Reference proteome</keyword>
<keyword evidence="7 12" id="KW-1133">Transmembrane helix</keyword>
<keyword evidence="4 10" id="KW-0633">Potassium transport</keyword>
<feature type="binding site" evidence="11">
    <location>
        <position position="438"/>
    </location>
    <ligand>
        <name>K(+)</name>
        <dbReference type="ChEBI" id="CHEBI:29103"/>
    </ligand>
</feature>
<dbReference type="Pfam" id="PF02386">
    <property type="entry name" value="TrkH"/>
    <property type="match status" value="1"/>
</dbReference>
<name>A0AAP3UXV5_9PROT</name>
<comment type="function">
    <text evidence="10">Low-affinity potassium transport system. Interacts with Trk system potassium uptake protein TrkA.</text>
</comment>
<feature type="transmembrane region" description="Helical" evidence="12">
    <location>
        <begin position="277"/>
        <end position="297"/>
    </location>
</feature>
<reference evidence="13 14" key="1">
    <citation type="submission" date="2023-03" db="EMBL/GenBank/DDBJ databases">
        <title>YIM 152171 draft genome.</title>
        <authorList>
            <person name="Yang Z."/>
        </authorList>
    </citation>
    <scope>NUCLEOTIDE SEQUENCE [LARGE SCALE GENOMIC DNA]</scope>
    <source>
        <strain evidence="13 14">YIM 152171</strain>
    </source>
</reference>
<protein>
    <recommendedName>
        <fullName evidence="10">Trk system potassium uptake protein</fullName>
    </recommendedName>
</protein>
<gene>
    <name evidence="13" type="ORF">PZ740_01015</name>
</gene>
<feature type="transmembrane region" description="Helical" evidence="12">
    <location>
        <begin position="461"/>
        <end position="481"/>
    </location>
</feature>
<comment type="similarity">
    <text evidence="10">Belongs to the TrkH potassium transport family.</text>
</comment>
<evidence type="ECO:0000256" key="12">
    <source>
        <dbReference type="SAM" id="Phobius"/>
    </source>
</evidence>
<feature type="binding site" evidence="11">
    <location>
        <position position="118"/>
    </location>
    <ligand>
        <name>K(+)</name>
        <dbReference type="ChEBI" id="CHEBI:29103"/>
    </ligand>
</feature>
<evidence type="ECO:0000256" key="4">
    <source>
        <dbReference type="ARBA" id="ARBA00022538"/>
    </source>
</evidence>
<dbReference type="InterPro" id="IPR004772">
    <property type="entry name" value="TrkH"/>
</dbReference>
<evidence type="ECO:0000256" key="9">
    <source>
        <dbReference type="ARBA" id="ARBA00023136"/>
    </source>
</evidence>
<organism evidence="13 14">
    <name type="scientific">Marinimicrococcus flavescens</name>
    <dbReference type="NCBI Taxonomy" id="3031815"/>
    <lineage>
        <taxon>Bacteria</taxon>
        <taxon>Pseudomonadati</taxon>
        <taxon>Pseudomonadota</taxon>
        <taxon>Alphaproteobacteria</taxon>
        <taxon>Geminicoccales</taxon>
        <taxon>Geminicoccaceae</taxon>
        <taxon>Marinimicrococcus</taxon>
    </lineage>
</organism>
<evidence type="ECO:0000256" key="2">
    <source>
        <dbReference type="ARBA" id="ARBA00022448"/>
    </source>
</evidence>
<dbReference type="EMBL" id="JARGEQ010000006">
    <property type="protein sequence ID" value="MDF1584961.1"/>
    <property type="molecule type" value="Genomic_DNA"/>
</dbReference>
<accession>A0AAP3UXV5</accession>
<keyword evidence="9 10" id="KW-0472">Membrane</keyword>
<evidence type="ECO:0000256" key="5">
    <source>
        <dbReference type="ARBA" id="ARBA00022692"/>
    </source>
</evidence>
<keyword evidence="6 10" id="KW-0630">Potassium</keyword>
<feature type="transmembrane region" description="Helical" evidence="12">
    <location>
        <begin position="424"/>
        <end position="446"/>
    </location>
</feature>
<feature type="binding site" evidence="11">
    <location>
        <position position="117"/>
    </location>
    <ligand>
        <name>K(+)</name>
        <dbReference type="ChEBI" id="CHEBI:29103"/>
    </ligand>
</feature>
<keyword evidence="3 10" id="KW-1003">Cell membrane</keyword>
<evidence type="ECO:0000256" key="8">
    <source>
        <dbReference type="ARBA" id="ARBA00023065"/>
    </source>
</evidence>
<evidence type="ECO:0000256" key="3">
    <source>
        <dbReference type="ARBA" id="ARBA00022475"/>
    </source>
</evidence>
<evidence type="ECO:0000313" key="14">
    <source>
        <dbReference type="Proteomes" id="UP001301140"/>
    </source>
</evidence>
<evidence type="ECO:0000256" key="11">
    <source>
        <dbReference type="PIRSR" id="PIRSR006247-1"/>
    </source>
</evidence>
<dbReference type="Proteomes" id="UP001301140">
    <property type="component" value="Unassembled WGS sequence"/>
</dbReference>
<feature type="binding site" evidence="11">
    <location>
        <position position="225"/>
    </location>
    <ligand>
        <name>K(+)</name>
        <dbReference type="ChEBI" id="CHEBI:29103"/>
    </ligand>
</feature>